<reference evidence="1 2" key="1">
    <citation type="submission" date="2024-04" db="EMBL/GenBank/DDBJ databases">
        <title>Salinicola lusitanus LLJ914,a marine bacterium isolated from the Okinawa Trough.</title>
        <authorList>
            <person name="Li J."/>
        </authorList>
    </citation>
    <scope>NUCLEOTIDE SEQUENCE [LARGE SCALE GENOMIC DNA]</scope>
    <source>
        <strain evidence="1 2">LLJ914</strain>
    </source>
</reference>
<dbReference type="EMBL" id="CP151919">
    <property type="protein sequence ID" value="XAD52610.1"/>
    <property type="molecule type" value="Genomic_DNA"/>
</dbReference>
<evidence type="ECO:0000313" key="1">
    <source>
        <dbReference type="EMBL" id="XAD52610.1"/>
    </source>
</evidence>
<dbReference type="Pfam" id="PF11948">
    <property type="entry name" value="DUF3465"/>
    <property type="match status" value="1"/>
</dbReference>
<evidence type="ECO:0000313" key="2">
    <source>
        <dbReference type="Proteomes" id="UP001453229"/>
    </source>
</evidence>
<accession>A0ABZ3CN64</accession>
<gene>
    <name evidence="1" type="ORF">AAGT95_12205</name>
</gene>
<dbReference type="Proteomes" id="UP001453229">
    <property type="component" value="Chromosome"/>
</dbReference>
<dbReference type="InterPro" id="IPR021856">
    <property type="entry name" value="DUF3465"/>
</dbReference>
<organism evidence="1 2">
    <name type="scientific">Salinicola lusitanus</name>
    <dbReference type="NCBI Taxonomy" id="1949085"/>
    <lineage>
        <taxon>Bacteria</taxon>
        <taxon>Pseudomonadati</taxon>
        <taxon>Pseudomonadota</taxon>
        <taxon>Gammaproteobacteria</taxon>
        <taxon>Oceanospirillales</taxon>
        <taxon>Halomonadaceae</taxon>
        <taxon>Salinicola</taxon>
    </lineage>
</organism>
<sequence>MRQRIPPRLWRWAGACLLVALLTLLLAAGLGGKGTLGLSSHSPGDQTSVTAEARLQHAFEARRDDFWIEASGRVVRVLPDDLDGSRHQRIIVALDTGQTLLIAHNIDLAPRIESLEPGSHLGFRGEYVWNARGGVIHWTHHDPGGDRLGGWLEYRGRRYR</sequence>
<dbReference type="RefSeq" id="WP_342593952.1">
    <property type="nucleotide sequence ID" value="NZ_CP151919.1"/>
</dbReference>
<protein>
    <submittedName>
        <fullName evidence="1">DUF3465 domain-containing protein</fullName>
    </submittedName>
</protein>
<name>A0ABZ3CN64_9GAMM</name>
<proteinExistence type="predicted"/>
<keyword evidence="2" id="KW-1185">Reference proteome</keyword>